<dbReference type="Proteomes" id="UP000294739">
    <property type="component" value="Unassembled WGS sequence"/>
</dbReference>
<dbReference type="InterPro" id="IPR051781">
    <property type="entry name" value="Metallo-dep_Hydrolase"/>
</dbReference>
<comment type="caution">
    <text evidence="2">The sequence shown here is derived from an EMBL/GenBank/DDBJ whole genome shotgun (WGS) entry which is preliminary data.</text>
</comment>
<dbReference type="InParanoid" id="A0A4R5DPQ5"/>
<dbReference type="Gene3D" id="3.20.20.140">
    <property type="entry name" value="Metal-dependent hydrolases"/>
    <property type="match status" value="1"/>
</dbReference>
<gene>
    <name evidence="2" type="ORF">E1269_05145</name>
</gene>
<accession>A0A4R5DPQ5</accession>
<reference evidence="2 3" key="1">
    <citation type="submission" date="2019-03" db="EMBL/GenBank/DDBJ databases">
        <title>Draft genome sequences of novel Actinobacteria.</title>
        <authorList>
            <person name="Sahin N."/>
            <person name="Ay H."/>
            <person name="Saygin H."/>
        </authorList>
    </citation>
    <scope>NUCLEOTIDE SEQUENCE [LARGE SCALE GENOMIC DNA]</scope>
    <source>
        <strain evidence="2 3">5K138</strain>
    </source>
</reference>
<name>A0A4R5DPQ5_9ACTN</name>
<organism evidence="2 3">
    <name type="scientific">Jiangella asiatica</name>
    <dbReference type="NCBI Taxonomy" id="2530372"/>
    <lineage>
        <taxon>Bacteria</taxon>
        <taxon>Bacillati</taxon>
        <taxon>Actinomycetota</taxon>
        <taxon>Actinomycetes</taxon>
        <taxon>Jiangellales</taxon>
        <taxon>Jiangellaceae</taxon>
        <taxon>Jiangella</taxon>
    </lineage>
</organism>
<dbReference type="InterPro" id="IPR011059">
    <property type="entry name" value="Metal-dep_hydrolase_composite"/>
</dbReference>
<keyword evidence="2" id="KW-0378">Hydrolase</keyword>
<dbReference type="Pfam" id="PF01979">
    <property type="entry name" value="Amidohydro_1"/>
    <property type="match status" value="1"/>
</dbReference>
<dbReference type="InterPro" id="IPR032466">
    <property type="entry name" value="Metal_Hydrolase"/>
</dbReference>
<sequence>MTTAPALHVRGVALPDGEHHDLWVRDGAVTYESVPGAETVATGWVLPGLVDLHCHVGLAANGVVPDDVAEQQAVTDRDVGVLLLRDAGSPADTRWMDGRDDLPRIVRAGRHIARTKRYLRNYGWEIEPDELVAYVEQEARRGDGWVKLVGDWIDRDKGDLGPCWPRSALEQAISRAHELGARVTAHVFGEDALPDLLDAGIDGIEHGTGLSADLVAGMAERGVSLVPTLVNIANFPKFADRGEARYPAYAAHMRALHQRRYQNVRDAYDAGVPVFAGTDAGGQLPHGLIAREVLELVAAGIPAPDAVSAASWKARAYLLGGSGVLDEGVGADLCVYAADPRVEPETLLDPVRIILRGRVVH</sequence>
<evidence type="ECO:0000259" key="1">
    <source>
        <dbReference type="Pfam" id="PF01979"/>
    </source>
</evidence>
<dbReference type="RefSeq" id="WP_131892089.1">
    <property type="nucleotide sequence ID" value="NZ_SMKZ01000004.1"/>
</dbReference>
<protein>
    <submittedName>
        <fullName evidence="2">Amidohydrolase</fullName>
    </submittedName>
</protein>
<dbReference type="PANTHER" id="PTHR43135:SF4">
    <property type="entry name" value="AMIDOHYDROLASE-RELATED DOMAIN-CONTAINING PROTEIN"/>
    <property type="match status" value="1"/>
</dbReference>
<dbReference type="SUPFAM" id="SSF51556">
    <property type="entry name" value="Metallo-dependent hydrolases"/>
    <property type="match status" value="1"/>
</dbReference>
<dbReference type="EMBL" id="SMKZ01000004">
    <property type="protein sequence ID" value="TDE14150.1"/>
    <property type="molecule type" value="Genomic_DNA"/>
</dbReference>
<dbReference type="GO" id="GO:0016810">
    <property type="term" value="F:hydrolase activity, acting on carbon-nitrogen (but not peptide) bonds"/>
    <property type="evidence" value="ECO:0007669"/>
    <property type="project" value="InterPro"/>
</dbReference>
<proteinExistence type="predicted"/>
<evidence type="ECO:0000313" key="2">
    <source>
        <dbReference type="EMBL" id="TDE14150.1"/>
    </source>
</evidence>
<dbReference type="PANTHER" id="PTHR43135">
    <property type="entry name" value="ALPHA-D-RIBOSE 1-METHYLPHOSPHONATE 5-TRIPHOSPHATE DIPHOSPHATASE"/>
    <property type="match status" value="1"/>
</dbReference>
<dbReference type="InterPro" id="IPR006680">
    <property type="entry name" value="Amidohydro-rel"/>
</dbReference>
<dbReference type="Gene3D" id="2.30.40.10">
    <property type="entry name" value="Urease, subunit C, domain 1"/>
    <property type="match status" value="1"/>
</dbReference>
<feature type="domain" description="Amidohydrolase-related" evidence="1">
    <location>
        <begin position="167"/>
        <end position="346"/>
    </location>
</feature>
<evidence type="ECO:0000313" key="3">
    <source>
        <dbReference type="Proteomes" id="UP000294739"/>
    </source>
</evidence>
<keyword evidence="3" id="KW-1185">Reference proteome</keyword>
<dbReference type="OrthoDB" id="3451205at2"/>
<dbReference type="AlphaFoldDB" id="A0A4R5DPQ5"/>